<dbReference type="GO" id="GO:0006397">
    <property type="term" value="P:mRNA processing"/>
    <property type="evidence" value="ECO:0007669"/>
    <property type="project" value="UniProtKB-KW"/>
</dbReference>
<dbReference type="FunCoup" id="A0A409YDQ0">
    <property type="interactions" value="604"/>
</dbReference>
<evidence type="ECO:0000256" key="1">
    <source>
        <dbReference type="ARBA" id="ARBA00004123"/>
    </source>
</evidence>
<keyword evidence="3" id="KW-0677">Repeat</keyword>
<feature type="compositionally biased region" description="Basic and acidic residues" evidence="10">
    <location>
        <begin position="1340"/>
        <end position="1349"/>
    </location>
</feature>
<feature type="domain" description="RRM" evidence="12">
    <location>
        <begin position="885"/>
        <end position="952"/>
    </location>
</feature>
<comment type="caution">
    <text evidence="14">The sequence shown here is derived from an EMBL/GenBank/DDBJ whole genome shotgun (WGS) entry which is preliminary data.</text>
</comment>
<dbReference type="Pfam" id="PF00076">
    <property type="entry name" value="RRM_1"/>
    <property type="match status" value="4"/>
</dbReference>
<dbReference type="SUPFAM" id="SSF54695">
    <property type="entry name" value="POZ domain"/>
    <property type="match status" value="1"/>
</dbReference>
<feature type="domain" description="MATH" evidence="13">
    <location>
        <begin position="1049"/>
        <end position="1197"/>
    </location>
</feature>
<keyword evidence="5" id="KW-0508">mRNA splicing</keyword>
<gene>
    <name evidence="14" type="ORF">CVT26_016049</name>
</gene>
<dbReference type="OrthoDB" id="360390at2759"/>
<dbReference type="SUPFAM" id="SSF54928">
    <property type="entry name" value="RNA-binding domain, RBD"/>
    <property type="match status" value="4"/>
</dbReference>
<dbReference type="GO" id="GO:0005688">
    <property type="term" value="C:U6 snRNP"/>
    <property type="evidence" value="ECO:0007669"/>
    <property type="project" value="UniProtKB-ARBA"/>
</dbReference>
<dbReference type="SUPFAM" id="SSF48452">
    <property type="entry name" value="TPR-like"/>
    <property type="match status" value="1"/>
</dbReference>
<evidence type="ECO:0000259" key="12">
    <source>
        <dbReference type="PROSITE" id="PS50102"/>
    </source>
</evidence>
<dbReference type="SMART" id="SM00360">
    <property type="entry name" value="RRM"/>
    <property type="match status" value="4"/>
</dbReference>
<feature type="region of interest" description="Disordered" evidence="10">
    <location>
        <begin position="1340"/>
        <end position="1372"/>
    </location>
</feature>
<evidence type="ECO:0000256" key="8">
    <source>
        <dbReference type="ARBA" id="ARBA00093627"/>
    </source>
</evidence>
<evidence type="ECO:0000256" key="9">
    <source>
        <dbReference type="PROSITE-ProRule" id="PRU00176"/>
    </source>
</evidence>
<evidence type="ECO:0000256" key="4">
    <source>
        <dbReference type="ARBA" id="ARBA00022884"/>
    </source>
</evidence>
<dbReference type="EMBL" id="NHYE01000963">
    <property type="protein sequence ID" value="PPR01149.1"/>
    <property type="molecule type" value="Genomic_DNA"/>
</dbReference>
<dbReference type="InterPro" id="IPR035979">
    <property type="entry name" value="RBD_domain_sf"/>
</dbReference>
<feature type="domain" description="BTB" evidence="11">
    <location>
        <begin position="1233"/>
        <end position="1313"/>
    </location>
</feature>
<dbReference type="SUPFAM" id="SSF49599">
    <property type="entry name" value="TRAF domain-like"/>
    <property type="match status" value="1"/>
</dbReference>
<dbReference type="Proteomes" id="UP000284706">
    <property type="component" value="Unassembled WGS sequence"/>
</dbReference>
<evidence type="ECO:0000256" key="7">
    <source>
        <dbReference type="ARBA" id="ARBA00093374"/>
    </source>
</evidence>
<dbReference type="PROSITE" id="PS50144">
    <property type="entry name" value="MATH"/>
    <property type="match status" value="1"/>
</dbReference>
<evidence type="ECO:0000259" key="13">
    <source>
        <dbReference type="PROSITE" id="PS50144"/>
    </source>
</evidence>
<protein>
    <recommendedName>
        <fullName evidence="8">U4/U6 snRNA-associated-splicing factor PRP24</fullName>
    </recommendedName>
</protein>
<proteinExistence type="predicted"/>
<dbReference type="InterPro" id="IPR002083">
    <property type="entry name" value="MATH/TRAF_dom"/>
</dbReference>
<evidence type="ECO:0000259" key="11">
    <source>
        <dbReference type="PROSITE" id="PS50097"/>
    </source>
</evidence>
<dbReference type="GO" id="GO:0003723">
    <property type="term" value="F:RNA binding"/>
    <property type="evidence" value="ECO:0007669"/>
    <property type="project" value="UniProtKB-UniRule"/>
</dbReference>
<dbReference type="InterPro" id="IPR003107">
    <property type="entry name" value="HAT"/>
</dbReference>
<dbReference type="Gene3D" id="1.25.40.10">
    <property type="entry name" value="Tetratricopeptide repeat domain"/>
    <property type="match status" value="3"/>
</dbReference>
<dbReference type="InterPro" id="IPR012677">
    <property type="entry name" value="Nucleotide-bd_a/b_plait_sf"/>
</dbReference>
<dbReference type="InterPro" id="IPR034398">
    <property type="entry name" value="Prp24_RRM2"/>
</dbReference>
<feature type="domain" description="RRM" evidence="12">
    <location>
        <begin position="623"/>
        <end position="696"/>
    </location>
</feature>
<evidence type="ECO:0000256" key="3">
    <source>
        <dbReference type="ARBA" id="ARBA00022737"/>
    </source>
</evidence>
<keyword evidence="15" id="KW-1185">Reference proteome</keyword>
<feature type="compositionally biased region" description="Polar residues" evidence="10">
    <location>
        <begin position="1425"/>
        <end position="1435"/>
    </location>
</feature>
<feature type="region of interest" description="Disordered" evidence="10">
    <location>
        <begin position="1425"/>
        <end position="1453"/>
    </location>
</feature>
<keyword evidence="2" id="KW-0507">mRNA processing</keyword>
<evidence type="ECO:0000256" key="5">
    <source>
        <dbReference type="ARBA" id="ARBA00023187"/>
    </source>
</evidence>
<dbReference type="STRING" id="231916.A0A409YDQ0"/>
<feature type="region of interest" description="Disordered" evidence="10">
    <location>
        <begin position="567"/>
        <end position="620"/>
    </location>
</feature>
<evidence type="ECO:0000313" key="14">
    <source>
        <dbReference type="EMBL" id="PPR01149.1"/>
    </source>
</evidence>
<dbReference type="CDD" id="cd12297">
    <property type="entry name" value="RRM2_Prp24"/>
    <property type="match status" value="1"/>
</dbReference>
<dbReference type="CDD" id="cd00590">
    <property type="entry name" value="RRM_SF"/>
    <property type="match status" value="1"/>
</dbReference>
<keyword evidence="6" id="KW-0539">Nucleus</keyword>
<feature type="region of interest" description="Disordered" evidence="10">
    <location>
        <begin position="959"/>
        <end position="1023"/>
    </location>
</feature>
<dbReference type="InParanoid" id="A0A409YDQ0"/>
<evidence type="ECO:0000313" key="15">
    <source>
        <dbReference type="Proteomes" id="UP000284706"/>
    </source>
</evidence>
<sequence length="1599" mass="180209">MNESESLDALANVLNVIAERPYDVSVHAQHIRLAQSLPGMDAEVLSAMEMMTQFLAAGDEVWLPLLQNKEESADLETEQGVEELLALYARAESDYLSIPILQKHLNFLIERHGLYTSGEQLRPEALGDVFTTSWTRQAIDEVVKKGLMHLTESHKLWDLQRDWEVEVLEASDNSERPALVEHVQQLHLERLKQPHTNVEATFQSYSSFTTNYLPPQDYESLLVAASKIRTQGIKAFERRERLETAITQSGNSLEAYNQYTGHERRAKNTDLFITRGIHERAIAEAAKRRFADEPGAEEALRVFWTSYVDALRIMEAGPDMELESYRRAVRSVPGSGEIWSRYIRFLEGLYESEEVPEGLETVADIYTRAMETKLISADVEQLIPLVLARGGYEKRQLEGGKGDDNTLATLIGVLESGIEMAHNTSKGVDPKLRLEKFLASIYENVGLVDSVFQVWQKACEHSKSSYQIWLQYTDALIKHQKFDEAREEFLKVHTKHLDWPEAIWEAWISFEHLHGDLEQINTCLDKVETAQYHTNMKRSREAAKAAYQGMQLAAEAQANVPVAEAPVPQASAAEPAQDAMQVDQQQPERGTKRGAEEDQPSDAHKKARLEQKPPPLKRDRENATVFVADLPQGTTEEDLQTLFKDCGQIREVKITQLQSALVATVEFFDRDSVPAALTKDKKRIRDHEISVHLAWKSTLYVTNFPESADDPFMRDLFGKYGTIFEIRWPSKKFKATRRFCYVQYTSPDAAQNALELHGRELEPNLPLNVYVSNPERKKERTDQDANEKEVYVAGLSRYTTKADLEKLFSTYGPVKDVRIALEDNGLAKGFAFVEFEEVKDAQNALSANNYELKKRRIAVTLADPRVRARHKSELGLSRAAEARSRSVRIKNLPPSTQEGLLQQVLEKIAPVKRVEVFLDKQEAVVELETPAEAGKLLLRTEPVVFQGNTLELIEDVPLPKATGTAPKGDGKALFTPRMLGPSKPKAGLGFRKSAPAPRKDTQASQETSAASSKPSTGKGQDDFRKMLGDICKNYLTMMEIDSEYSESSTITFEWTVRGLKNLFDSTKGDKKSKVTKSARFGSDRWQILFYANAGQTKDGAESGGYVSLYLSCEPTAEEKEAALADSGRWVRNGIYKFCFELKNLEKTVLYNSKEAHNHTFTYKTANWGWAQFARRDSVYYQSSAIRSQDAFVVICTITSSPSPPPLRTLPPRQQVPKSLLDTIGELLDDPAYSDVQFIVPKRDQSITNGRRIWASKRLLQRAEYFQTMFSSNFAEGSLGTIDLALTPQGSQQDTRQLSSIIDVFEDSDYEDDMDETKRDSFHSTGIDESMVFLPDSHLEDSERMDHEGSETSASRELAATSAPVARQGDDSQGQNKMTIVVRDAAYTTYRAMLYYVSFLAIPHAPPLMSKLQLYTDNIVFAPLSSSFHSKPNDPTATPADSLPSTPSEGGQLPGAIRRFSHRDHLSSRAEWIRDWMRVNPGRPAPCSAKSIYRLADRLDLPELKERAAQHIMKSLTVDNIGYEVFSPFAAAFDAIRKVEVDFFLSHWHEIRSSETMKNVWLQIRNGRHPGFEDVWPLIAQRLEFKPSTPSSPSAGKPGD</sequence>
<dbReference type="InterPro" id="IPR011990">
    <property type="entry name" value="TPR-like_helical_dom_sf"/>
</dbReference>
<reference evidence="14 15" key="1">
    <citation type="journal article" date="2018" name="Evol. Lett.">
        <title>Horizontal gene cluster transfer increased hallucinogenic mushroom diversity.</title>
        <authorList>
            <person name="Reynolds H.T."/>
            <person name="Vijayakumar V."/>
            <person name="Gluck-Thaler E."/>
            <person name="Korotkin H.B."/>
            <person name="Matheny P.B."/>
            <person name="Slot J.C."/>
        </authorList>
    </citation>
    <scope>NUCLEOTIDE SEQUENCE [LARGE SCALE GENOMIC DNA]</scope>
    <source>
        <strain evidence="14 15">SRW20</strain>
    </source>
</reference>
<dbReference type="CDD" id="cd12296">
    <property type="entry name" value="RRM1_Prp24"/>
    <property type="match status" value="1"/>
</dbReference>
<organism evidence="14 15">
    <name type="scientific">Gymnopilus dilepis</name>
    <dbReference type="NCBI Taxonomy" id="231916"/>
    <lineage>
        <taxon>Eukaryota</taxon>
        <taxon>Fungi</taxon>
        <taxon>Dikarya</taxon>
        <taxon>Basidiomycota</taxon>
        <taxon>Agaricomycotina</taxon>
        <taxon>Agaricomycetes</taxon>
        <taxon>Agaricomycetidae</taxon>
        <taxon>Agaricales</taxon>
        <taxon>Agaricineae</taxon>
        <taxon>Hymenogastraceae</taxon>
        <taxon>Gymnopilus</taxon>
    </lineage>
</organism>
<dbReference type="PROSITE" id="PS50102">
    <property type="entry name" value="RRM"/>
    <property type="match status" value="4"/>
</dbReference>
<feature type="domain" description="RRM" evidence="12">
    <location>
        <begin position="788"/>
        <end position="864"/>
    </location>
</feature>
<evidence type="ECO:0000256" key="2">
    <source>
        <dbReference type="ARBA" id="ARBA00022664"/>
    </source>
</evidence>
<dbReference type="InterPro" id="IPR011333">
    <property type="entry name" value="SKP1/BTB/POZ_sf"/>
</dbReference>
<dbReference type="Gene3D" id="3.30.710.10">
    <property type="entry name" value="Potassium Channel Kv1.1, Chain A"/>
    <property type="match status" value="1"/>
</dbReference>
<keyword evidence="4 9" id="KW-0694">RNA-binding</keyword>
<evidence type="ECO:0000256" key="6">
    <source>
        <dbReference type="ARBA" id="ARBA00023242"/>
    </source>
</evidence>
<dbReference type="Gene3D" id="2.60.210.10">
    <property type="entry name" value="Apoptosis, Tumor Necrosis Factor Receptor Associated Protein 2, Chain A"/>
    <property type="match status" value="1"/>
</dbReference>
<feature type="compositionally biased region" description="Low complexity" evidence="10">
    <location>
        <begin position="1002"/>
        <end position="1012"/>
    </location>
</feature>
<dbReference type="PROSITE" id="PS50097">
    <property type="entry name" value="BTB"/>
    <property type="match status" value="1"/>
</dbReference>
<name>A0A409YDQ0_9AGAR</name>
<dbReference type="PANTHER" id="PTHR24012">
    <property type="entry name" value="RNA BINDING PROTEIN"/>
    <property type="match status" value="1"/>
</dbReference>
<feature type="compositionally biased region" description="Basic and acidic residues" evidence="10">
    <location>
        <begin position="589"/>
        <end position="620"/>
    </location>
</feature>
<dbReference type="GO" id="GO:0008380">
    <property type="term" value="P:RNA splicing"/>
    <property type="evidence" value="ECO:0007669"/>
    <property type="project" value="UniProtKB-KW"/>
</dbReference>
<accession>A0A409YDQ0</accession>
<dbReference type="InterPro" id="IPR008974">
    <property type="entry name" value="TRAF-like"/>
</dbReference>
<comment type="function">
    <text evidence="7">Functions as a recycling factor of the spliceosome, a machinery that forms on each precursor-messenger RNA (pre-mRNA) and catalyzes the removal of introns. Chaperones the re-annealing of U4 and U6 snRNAs (small nuclear RNAs) released from previous rounds of splicing, an initial step in reforming the U4/U6-U5 tri-snRNP (small nuclear ribonucleoprotein) that can reassemble into another spliceosome complex; this step involves binding U6 and facilitating the unwinding of the U6 internal stem loop, followed by base-pairing of U6 to U4.</text>
</comment>
<comment type="subcellular location">
    <subcellularLocation>
        <location evidence="1">Nucleus</location>
    </subcellularLocation>
</comment>
<dbReference type="FunFam" id="3.30.70.330:FF:000365">
    <property type="entry name" value="U4/U6 snRNA-associated-splicing factor PRP24"/>
    <property type="match status" value="1"/>
</dbReference>
<dbReference type="Gene3D" id="3.30.70.330">
    <property type="match status" value="4"/>
</dbReference>
<dbReference type="InterPro" id="IPR000504">
    <property type="entry name" value="RRM_dom"/>
</dbReference>
<feature type="domain" description="RRM" evidence="12">
    <location>
        <begin position="697"/>
        <end position="774"/>
    </location>
</feature>
<dbReference type="InterPro" id="IPR034397">
    <property type="entry name" value="Prp24_RRM1"/>
</dbReference>
<evidence type="ECO:0000256" key="10">
    <source>
        <dbReference type="SAM" id="MobiDB-lite"/>
    </source>
</evidence>
<dbReference type="CDD" id="cd00121">
    <property type="entry name" value="MATH"/>
    <property type="match status" value="1"/>
</dbReference>
<dbReference type="InterPro" id="IPR000210">
    <property type="entry name" value="BTB/POZ_dom"/>
</dbReference>
<dbReference type="SMART" id="SM00386">
    <property type="entry name" value="HAT"/>
    <property type="match status" value="4"/>
</dbReference>